<dbReference type="RefSeq" id="WP_094017453.1">
    <property type="nucleotide sequence ID" value="NZ_NMQW01000039.1"/>
</dbReference>
<dbReference type="OrthoDB" id="9795331at2"/>
<dbReference type="PANTHER" id="PTHR11067:SF9">
    <property type="entry name" value="INOSINE TRIPHOSPHATE PYROPHOSPHATASE"/>
    <property type="match status" value="1"/>
</dbReference>
<dbReference type="AlphaFoldDB" id="A0A229UK60"/>
<dbReference type="GO" id="GO:0009143">
    <property type="term" value="P:nucleoside triphosphate catabolic process"/>
    <property type="evidence" value="ECO:0007669"/>
    <property type="project" value="InterPro"/>
</dbReference>
<dbReference type="PANTHER" id="PTHR11067">
    <property type="entry name" value="INOSINE TRIPHOSPHATE PYROPHOSPHATASE/HAM1 PROTEIN"/>
    <property type="match status" value="1"/>
</dbReference>
<dbReference type="InterPro" id="IPR002637">
    <property type="entry name" value="RdgB/HAM1"/>
</dbReference>
<evidence type="ECO:0000256" key="1">
    <source>
        <dbReference type="ARBA" id="ARBA00008023"/>
    </source>
</evidence>
<gene>
    <name evidence="3" type="ORF">CF651_24160</name>
</gene>
<comment type="caution">
    <text evidence="3">The sequence shown here is derived from an EMBL/GenBank/DDBJ whole genome shotgun (WGS) entry which is preliminary data.</text>
</comment>
<evidence type="ECO:0000313" key="4">
    <source>
        <dbReference type="Proteomes" id="UP000215509"/>
    </source>
</evidence>
<dbReference type="InterPro" id="IPR029001">
    <property type="entry name" value="ITPase-like_fam"/>
</dbReference>
<organism evidence="3 4">
    <name type="scientific">Paenibacillus rigui</name>
    <dbReference type="NCBI Taxonomy" id="554312"/>
    <lineage>
        <taxon>Bacteria</taxon>
        <taxon>Bacillati</taxon>
        <taxon>Bacillota</taxon>
        <taxon>Bacilli</taxon>
        <taxon>Bacillales</taxon>
        <taxon>Paenibacillaceae</taxon>
        <taxon>Paenibacillus</taxon>
    </lineage>
</organism>
<name>A0A229UK60_9BACL</name>
<dbReference type="Gene3D" id="3.90.950.10">
    <property type="match status" value="1"/>
</dbReference>
<dbReference type="SUPFAM" id="SSF52972">
    <property type="entry name" value="ITPase-like"/>
    <property type="match status" value="1"/>
</dbReference>
<dbReference type="GO" id="GO:0005737">
    <property type="term" value="C:cytoplasm"/>
    <property type="evidence" value="ECO:0007669"/>
    <property type="project" value="TreeGrafter"/>
</dbReference>
<comment type="similarity">
    <text evidence="1">Belongs to the HAM1 NTPase family.</text>
</comment>
<sequence length="187" mass="21784">MKEIVFVTSNKGKIASAQKDLKNIVVHAYEAELIEPRSDDINEIARQKVLQAYSIVKRPCISLDAGFFISQLNGFPRTYVNHMLDTIGINGILKLLKDEVNRNCEFRSCLAYYDGDEMKFFESKSPGRISNEIRGNDNEKKWSDLWFIFMPEQFNKTLAEFSTEDFDQYNKIKEDSCMLKFGEWYSK</sequence>
<evidence type="ECO:0008006" key="5">
    <source>
        <dbReference type="Google" id="ProtNLM"/>
    </source>
</evidence>
<dbReference type="GO" id="GO:0047429">
    <property type="term" value="F:nucleoside triphosphate diphosphatase activity"/>
    <property type="evidence" value="ECO:0007669"/>
    <property type="project" value="InterPro"/>
</dbReference>
<protein>
    <recommendedName>
        <fullName evidence="5">Non-canonical purine NTP pyrophosphatase</fullName>
    </recommendedName>
</protein>
<accession>A0A229UK60</accession>
<dbReference type="Proteomes" id="UP000215509">
    <property type="component" value="Unassembled WGS sequence"/>
</dbReference>
<evidence type="ECO:0000313" key="3">
    <source>
        <dbReference type="EMBL" id="OXM83695.1"/>
    </source>
</evidence>
<keyword evidence="4" id="KW-1185">Reference proteome</keyword>
<evidence type="ECO:0000256" key="2">
    <source>
        <dbReference type="ARBA" id="ARBA00022801"/>
    </source>
</evidence>
<dbReference type="EMBL" id="NMQW01000039">
    <property type="protein sequence ID" value="OXM83695.1"/>
    <property type="molecule type" value="Genomic_DNA"/>
</dbReference>
<reference evidence="3 4" key="1">
    <citation type="submission" date="2017-07" db="EMBL/GenBank/DDBJ databases">
        <title>Genome sequencing and assembly of Paenibacillus rigui.</title>
        <authorList>
            <person name="Mayilraj S."/>
        </authorList>
    </citation>
    <scope>NUCLEOTIDE SEQUENCE [LARGE SCALE GENOMIC DNA]</scope>
    <source>
        <strain evidence="3 4">JCM 16352</strain>
    </source>
</reference>
<proteinExistence type="inferred from homology"/>
<keyword evidence="2" id="KW-0378">Hydrolase</keyword>
<dbReference type="Pfam" id="PF01725">
    <property type="entry name" value="Ham1p_like"/>
    <property type="match status" value="1"/>
</dbReference>